<evidence type="ECO:0000259" key="1">
    <source>
        <dbReference type="Pfam" id="PF00561"/>
    </source>
</evidence>
<dbReference type="RefSeq" id="WP_135584461.1">
    <property type="nucleotide sequence ID" value="NZ_RQEP01000005.1"/>
</dbReference>
<dbReference type="EMBL" id="RQEP01000005">
    <property type="protein sequence ID" value="TGK07025.1"/>
    <property type="molecule type" value="Genomic_DNA"/>
</dbReference>
<dbReference type="SUPFAM" id="SSF53474">
    <property type="entry name" value="alpha/beta-Hydrolases"/>
    <property type="match status" value="1"/>
</dbReference>
<dbReference type="PRINTS" id="PR00412">
    <property type="entry name" value="EPOXHYDRLASE"/>
</dbReference>
<dbReference type="Proteomes" id="UP000297453">
    <property type="component" value="Unassembled WGS sequence"/>
</dbReference>
<dbReference type="Gene3D" id="3.40.50.1820">
    <property type="entry name" value="alpha/beta hydrolase"/>
    <property type="match status" value="1"/>
</dbReference>
<keyword evidence="3" id="KW-1185">Reference proteome</keyword>
<dbReference type="GO" id="GO:0016787">
    <property type="term" value="F:hydrolase activity"/>
    <property type="evidence" value="ECO:0007669"/>
    <property type="project" value="UniProtKB-KW"/>
</dbReference>
<evidence type="ECO:0000313" key="3">
    <source>
        <dbReference type="Proteomes" id="UP000297453"/>
    </source>
</evidence>
<keyword evidence="2" id="KW-0378">Hydrolase</keyword>
<dbReference type="AlphaFoldDB" id="A0A4R9G721"/>
<accession>A0A4R9G721</accession>
<name>A0A4R9G721_9LEPT</name>
<dbReference type="Pfam" id="PF00561">
    <property type="entry name" value="Abhydrolase_1"/>
    <property type="match status" value="1"/>
</dbReference>
<gene>
    <name evidence="2" type="ORF">EHO59_02605</name>
</gene>
<reference evidence="2" key="1">
    <citation type="journal article" date="2019" name="PLoS Negl. Trop. Dis.">
        <title>Revisiting the worldwide diversity of Leptospira species in the environment.</title>
        <authorList>
            <person name="Vincent A.T."/>
            <person name="Schiettekatte O."/>
            <person name="Bourhy P."/>
            <person name="Veyrier F.J."/>
            <person name="Picardeau M."/>
        </authorList>
    </citation>
    <scope>NUCLEOTIDE SEQUENCE [LARGE SCALE GENOMIC DNA]</scope>
    <source>
        <strain evidence="2">SSS9</strain>
    </source>
</reference>
<organism evidence="2 3">
    <name type="scientific">Leptospira semungkisensis</name>
    <dbReference type="NCBI Taxonomy" id="2484985"/>
    <lineage>
        <taxon>Bacteria</taxon>
        <taxon>Pseudomonadati</taxon>
        <taxon>Spirochaetota</taxon>
        <taxon>Spirochaetia</taxon>
        <taxon>Leptospirales</taxon>
        <taxon>Leptospiraceae</taxon>
        <taxon>Leptospira</taxon>
    </lineage>
</organism>
<dbReference type="InterPro" id="IPR029058">
    <property type="entry name" value="AB_hydrolase_fold"/>
</dbReference>
<evidence type="ECO:0000313" key="2">
    <source>
        <dbReference type="EMBL" id="TGK07025.1"/>
    </source>
</evidence>
<dbReference type="PROSITE" id="PS51257">
    <property type="entry name" value="PROKAR_LIPOPROTEIN"/>
    <property type="match status" value="1"/>
</dbReference>
<feature type="domain" description="AB hydrolase-1" evidence="1">
    <location>
        <begin position="59"/>
        <end position="294"/>
    </location>
</feature>
<dbReference type="PRINTS" id="PR00111">
    <property type="entry name" value="ABHYDROLASE"/>
</dbReference>
<dbReference type="InterPro" id="IPR000073">
    <property type="entry name" value="AB_hydrolase_1"/>
</dbReference>
<dbReference type="OrthoDB" id="9773293at2"/>
<dbReference type="PANTHER" id="PTHR46438:SF11">
    <property type="entry name" value="LIPASE-RELATED"/>
    <property type="match status" value="1"/>
</dbReference>
<protein>
    <submittedName>
        <fullName evidence="2">Alpha/beta hydrolase</fullName>
    </submittedName>
</protein>
<dbReference type="InterPro" id="IPR000639">
    <property type="entry name" value="Epox_hydrolase-like"/>
</dbReference>
<dbReference type="PANTHER" id="PTHR46438">
    <property type="entry name" value="ALPHA/BETA-HYDROLASES SUPERFAMILY PROTEIN"/>
    <property type="match status" value="1"/>
</dbReference>
<comment type="caution">
    <text evidence="2">The sequence shown here is derived from an EMBL/GenBank/DDBJ whole genome shotgun (WGS) entry which is preliminary data.</text>
</comment>
<proteinExistence type="predicted"/>
<sequence>MKKIGYVFLLGIFLFQSCRFLGLGSDSFEELKAKYANVESKFAPIGDLNIHYRDEGKGPVIVLLHGVSASLHTWDAWADTLKSHYRVIRIDLPGHGLTGPPKDIERLDLGEGVEILNRFMESLKIDSFYLVGNSMGGYISWNYALKYPQKVKKLVLIDAAGYAQPLPFIIALASHPLVSPVARHMLPSFLVENSVLEVYGDSSKVTQATKDKYVDLSRREGNKEAYNFFFRTARVKFTDPNVSDPIKQVKTPTLIMWGTNDRWLTIEYAQNWTKDIQNSKFIAYEGAGHIPMEEIPEQTSKDLVQFLEN</sequence>